<sequence>MASSLCLQAGQLPWNESDEHGGLRRPYSQPPGSTQGMMTPQGPPYNAPTSGPTGMSGDGVMGGDTKQKSDTKEDSGVATEPPKTKDGYGSQCVSQPSTPGALPVPSPLSPSPASLSSFYGDDSDSISSPAWPKTPSSPKSSSSTFTSEKITRLYEMGPEPERKVWVDRYLSFMEERGTPVPTLPAVGKKPLDLCRLYLAVKEIGGLAMVNKNKKWRELSSTLNVGTSSSSASSLKKHYIQYLFAFECKVERGEEPPPEAFTGGDNKKQAKIQPPSPVAPSFSFCTHPSLSLRWVYLQKVPASLSVGAVTSAQLPTHSSQSAGFTQHTRSASLAAAGSRDRSRHSPNSGSLQGPQTPQSTGSSSMAEMPGDVKPPTPAPTPHAQMTPMQAGRGSAVSIQDPFSEVNDPTFQKRNSLTPGAPYQSGVNMRVQDPFAGMRKMVGSTEPFMPGHMPNSSMQDMYGRAPSGALPGLGMGQRGQYPYGPGYDRRPDHVMGLEGNMAPPGGQSNMVPSNSDPSMYSPNRYPSQQRHEGYSQQYPGMPYGAHPPGMFPQQQGYKRPMEGLYGPPAERQEGGESYGLQYGGQQSDMYSQYSSGYGGPERRPMQGPYSYPYSRERMQATGPSPQQPPPQHAMPPHLQPEGPPANVWPPRTDMPYPYPNRQGVPPYPPMGRGDDMEGRTNQDGQWGQRHASFLPPSSSNMPPMTTRPPPSSYQTPPAMPNHISRAPSPASFQRSMEARMSPSKAPFMSSMKMPKPGVAMPGSASQAPPTIRREFSFPPGSVESTVPVLKPRRKITSKDTGTPEAWRVMMSLKSGLLAESTWALDTISILLHDDSTVGSFSLIQLPGFLELLVEYFRRCVIEIFGILEEYEVGTIGQKTLLGPAPEQKMGAESPPHECDCEAEEELKEEHREAGPEEATPSREEAVPALRREEPQAEVSVKEEEGEQGAGSGESPSEQSSPEPEPRPKQASKYDRLPVKIVPAEGDFVQDAWEQLGQVQEFTSGLLHWQAGGGDSTAHIQTHFESRSEPETRTGAAAGRRARSGEPARSVTATIDDVLCARAGALSDTYPFRLSQEQSRRVTLLEDEPRALDEAPLSTAAAWQDSLSRRCVCVSNILRGLSFVPGNDADMARHPGLVLILGRLNREREGDRDREQDRGLACSKDEWWWDCLSTLRENTMVTLANIAGQLDLSLYPESICLPILDGLLHWMVCPSAQAQDPFPGTGPHSALTPQRLALECLCKLSVQDGNVDLLLATPPPGRHDRLYAALVRYVGDRKNQVHREMAVAALSNLARGDPLAARGIAVQKGSVGSLVSFLEDGVALAQSQHALLHGHEPPSVSMMCRAAKALLALARVEENRPEFTLYESRLLDISISSVLNSAVAAVICEVLFQIGHT</sequence>
<dbReference type="Gene3D" id="1.25.10.10">
    <property type="entry name" value="Leucine-rich Repeat Variant"/>
    <property type="match status" value="1"/>
</dbReference>
<feature type="compositionally biased region" description="Basic and acidic residues" evidence="5">
    <location>
        <begin position="905"/>
        <end position="940"/>
    </location>
</feature>
<dbReference type="GO" id="GO:0071565">
    <property type="term" value="C:nBAF complex"/>
    <property type="evidence" value="ECO:0007669"/>
    <property type="project" value="TreeGrafter"/>
</dbReference>
<feature type="compositionally biased region" description="Low complexity" evidence="5">
    <location>
        <begin position="127"/>
        <end position="147"/>
    </location>
</feature>
<name>A0A9D3T207_MEGAT</name>
<dbReference type="GO" id="GO:0045893">
    <property type="term" value="P:positive regulation of DNA-templated transcription"/>
    <property type="evidence" value="ECO:0007669"/>
    <property type="project" value="TreeGrafter"/>
</dbReference>
<dbReference type="GO" id="GO:0016514">
    <property type="term" value="C:SWI/SNF complex"/>
    <property type="evidence" value="ECO:0007669"/>
    <property type="project" value="InterPro"/>
</dbReference>
<evidence type="ECO:0000256" key="4">
    <source>
        <dbReference type="ARBA" id="ARBA00023242"/>
    </source>
</evidence>
<dbReference type="OrthoDB" id="8709537at2759"/>
<dbReference type="Gene3D" id="1.10.150.60">
    <property type="entry name" value="ARID DNA-binding domain"/>
    <property type="match status" value="1"/>
</dbReference>
<dbReference type="GO" id="GO:0031491">
    <property type="term" value="F:nucleosome binding"/>
    <property type="evidence" value="ECO:0007669"/>
    <property type="project" value="TreeGrafter"/>
</dbReference>
<protein>
    <recommendedName>
        <fullName evidence="6">ARID domain-containing protein</fullName>
    </recommendedName>
</protein>
<evidence type="ECO:0000256" key="1">
    <source>
        <dbReference type="ARBA" id="ARBA00004123"/>
    </source>
</evidence>
<dbReference type="PANTHER" id="PTHR12656:SF11">
    <property type="entry name" value="AT-RICH INTERACTIVE DOMAIN-CONTAINING PROTEIN 1B"/>
    <property type="match status" value="1"/>
</dbReference>
<dbReference type="GO" id="GO:0006338">
    <property type="term" value="P:chromatin remodeling"/>
    <property type="evidence" value="ECO:0007669"/>
    <property type="project" value="InterPro"/>
</dbReference>
<feature type="compositionally biased region" description="Basic and acidic residues" evidence="5">
    <location>
        <begin position="961"/>
        <end position="973"/>
    </location>
</feature>
<dbReference type="GO" id="GO:0035060">
    <property type="term" value="C:brahma complex"/>
    <property type="evidence" value="ECO:0007669"/>
    <property type="project" value="InterPro"/>
</dbReference>
<dbReference type="InterPro" id="IPR011989">
    <property type="entry name" value="ARM-like"/>
</dbReference>
<feature type="compositionally biased region" description="Pro residues" evidence="5">
    <location>
        <begin position="623"/>
        <end position="645"/>
    </location>
</feature>
<dbReference type="SUPFAM" id="SSF48371">
    <property type="entry name" value="ARM repeat"/>
    <property type="match status" value="1"/>
</dbReference>
<dbReference type="InterPro" id="IPR021906">
    <property type="entry name" value="BAF250/Osa"/>
</dbReference>
<feature type="domain" description="ARID" evidence="6">
    <location>
        <begin position="159"/>
        <end position="250"/>
    </location>
</feature>
<feature type="compositionally biased region" description="Polar residues" evidence="5">
    <location>
        <begin position="405"/>
        <end position="416"/>
    </location>
</feature>
<feature type="compositionally biased region" description="Polar residues" evidence="5">
    <location>
        <begin position="581"/>
        <end position="593"/>
    </location>
</feature>
<dbReference type="InterPro" id="IPR033388">
    <property type="entry name" value="BAF250_C"/>
</dbReference>
<reference evidence="7" key="1">
    <citation type="submission" date="2021-01" db="EMBL/GenBank/DDBJ databases">
        <authorList>
            <person name="Zahm M."/>
            <person name="Roques C."/>
            <person name="Cabau C."/>
            <person name="Klopp C."/>
            <person name="Donnadieu C."/>
            <person name="Jouanno E."/>
            <person name="Lampietro C."/>
            <person name="Louis A."/>
            <person name="Herpin A."/>
            <person name="Echchiki A."/>
            <person name="Berthelot C."/>
            <person name="Parey E."/>
            <person name="Roest-Crollius H."/>
            <person name="Braasch I."/>
            <person name="Postlethwait J."/>
            <person name="Bobe J."/>
            <person name="Montfort J."/>
            <person name="Bouchez O."/>
            <person name="Begum T."/>
            <person name="Mejri S."/>
            <person name="Adams A."/>
            <person name="Chen W.-J."/>
            <person name="Guiguen Y."/>
        </authorList>
    </citation>
    <scope>NUCLEOTIDE SEQUENCE</scope>
    <source>
        <strain evidence="7">YG-15Mar2019-1</strain>
        <tissue evidence="7">Brain</tissue>
    </source>
</reference>
<accession>A0A9D3T207</accession>
<feature type="compositionally biased region" description="Polar residues" evidence="5">
    <location>
        <begin position="504"/>
        <end position="532"/>
    </location>
</feature>
<dbReference type="GO" id="GO:0005654">
    <property type="term" value="C:nucleoplasm"/>
    <property type="evidence" value="ECO:0007669"/>
    <property type="project" value="TreeGrafter"/>
</dbReference>
<comment type="caution">
    <text evidence="7">The sequence shown here is derived from an EMBL/GenBank/DDBJ whole genome shotgun (WGS) entry which is preliminary data.</text>
</comment>
<dbReference type="InterPro" id="IPR016024">
    <property type="entry name" value="ARM-type_fold"/>
</dbReference>
<feature type="compositionally biased region" description="Low complexity" evidence="5">
    <location>
        <begin position="1030"/>
        <end position="1046"/>
    </location>
</feature>
<gene>
    <name evidence="7" type="ORF">MATL_G00158110</name>
</gene>
<feature type="region of interest" description="Disordered" evidence="5">
    <location>
        <begin position="881"/>
        <end position="973"/>
    </location>
</feature>
<proteinExistence type="predicted"/>
<feature type="region of interest" description="Disordered" evidence="5">
    <location>
        <begin position="316"/>
        <end position="425"/>
    </location>
</feature>
<feature type="compositionally biased region" description="Low complexity" evidence="5">
    <location>
        <begin position="693"/>
        <end position="702"/>
    </location>
</feature>
<evidence type="ECO:0000313" key="8">
    <source>
        <dbReference type="Proteomes" id="UP001046870"/>
    </source>
</evidence>
<feature type="region of interest" description="Disordered" evidence="5">
    <location>
        <begin position="1"/>
        <end position="147"/>
    </location>
</feature>
<dbReference type="Pfam" id="PF12031">
    <property type="entry name" value="BAF250_C"/>
    <property type="match status" value="1"/>
</dbReference>
<evidence type="ECO:0000259" key="6">
    <source>
        <dbReference type="PROSITE" id="PS51011"/>
    </source>
</evidence>
<feature type="compositionally biased region" description="Polar residues" evidence="5">
    <location>
        <begin position="344"/>
        <end position="364"/>
    </location>
</feature>
<organism evidence="7 8">
    <name type="scientific">Megalops atlanticus</name>
    <name type="common">Tarpon</name>
    <name type="synonym">Clupea gigantea</name>
    <dbReference type="NCBI Taxonomy" id="7932"/>
    <lineage>
        <taxon>Eukaryota</taxon>
        <taxon>Metazoa</taxon>
        <taxon>Chordata</taxon>
        <taxon>Craniata</taxon>
        <taxon>Vertebrata</taxon>
        <taxon>Euteleostomi</taxon>
        <taxon>Actinopterygii</taxon>
        <taxon>Neopterygii</taxon>
        <taxon>Teleostei</taxon>
        <taxon>Elopiformes</taxon>
        <taxon>Megalopidae</taxon>
        <taxon>Megalops</taxon>
    </lineage>
</organism>
<feature type="region of interest" description="Disordered" evidence="5">
    <location>
        <begin position="500"/>
        <end position="532"/>
    </location>
</feature>
<dbReference type="PROSITE" id="PS51011">
    <property type="entry name" value="ARID"/>
    <property type="match status" value="1"/>
</dbReference>
<feature type="compositionally biased region" description="Basic and acidic residues" evidence="5">
    <location>
        <begin position="65"/>
        <end position="75"/>
    </location>
</feature>
<feature type="region of interest" description="Disordered" evidence="5">
    <location>
        <begin position="1021"/>
        <end position="1046"/>
    </location>
</feature>
<dbReference type="PANTHER" id="PTHR12656">
    <property type="entry name" value="BRG-1 ASSOCIATED FACTOR 250 BAF250"/>
    <property type="match status" value="1"/>
</dbReference>
<keyword evidence="2" id="KW-0597">Phosphoprotein</keyword>
<feature type="region of interest" description="Disordered" evidence="5">
    <location>
        <begin position="560"/>
        <end position="715"/>
    </location>
</feature>
<evidence type="ECO:0000256" key="5">
    <source>
        <dbReference type="SAM" id="MobiDB-lite"/>
    </source>
</evidence>
<keyword evidence="3" id="KW-0156">Chromatin regulator</keyword>
<feature type="compositionally biased region" description="Low complexity" evidence="5">
    <location>
        <begin position="950"/>
        <end position="959"/>
    </location>
</feature>
<dbReference type="InterPro" id="IPR036431">
    <property type="entry name" value="ARID_dom_sf"/>
</dbReference>
<evidence type="ECO:0000313" key="7">
    <source>
        <dbReference type="EMBL" id="KAG7465850.1"/>
    </source>
</evidence>
<dbReference type="Proteomes" id="UP001046870">
    <property type="component" value="Chromosome 13"/>
</dbReference>
<keyword evidence="4" id="KW-0539">Nucleus</keyword>
<dbReference type="Pfam" id="PF01388">
    <property type="entry name" value="ARID"/>
    <property type="match status" value="1"/>
</dbReference>
<dbReference type="InterPro" id="IPR001606">
    <property type="entry name" value="ARID_dom"/>
</dbReference>
<dbReference type="SMART" id="SM00501">
    <property type="entry name" value="BRIGHT"/>
    <property type="match status" value="1"/>
</dbReference>
<evidence type="ECO:0000256" key="2">
    <source>
        <dbReference type="ARBA" id="ARBA00022553"/>
    </source>
</evidence>
<dbReference type="SUPFAM" id="SSF46774">
    <property type="entry name" value="ARID-like"/>
    <property type="match status" value="1"/>
</dbReference>
<dbReference type="GO" id="GO:0003677">
    <property type="term" value="F:DNA binding"/>
    <property type="evidence" value="ECO:0007669"/>
    <property type="project" value="InterPro"/>
</dbReference>
<dbReference type="EMBL" id="JAFDVH010000013">
    <property type="protein sequence ID" value="KAG7465850.1"/>
    <property type="molecule type" value="Genomic_DNA"/>
</dbReference>
<feature type="compositionally biased region" description="Polar residues" evidence="5">
    <location>
        <begin position="316"/>
        <end position="330"/>
    </location>
</feature>
<comment type="subcellular location">
    <subcellularLocation>
        <location evidence="1">Nucleus</location>
    </subcellularLocation>
</comment>
<evidence type="ECO:0000256" key="3">
    <source>
        <dbReference type="ARBA" id="ARBA00022853"/>
    </source>
</evidence>
<feature type="region of interest" description="Disordered" evidence="5">
    <location>
        <begin position="254"/>
        <end position="277"/>
    </location>
</feature>
<dbReference type="SMART" id="SM01014">
    <property type="entry name" value="ARID"/>
    <property type="match status" value="1"/>
</dbReference>
<dbReference type="GO" id="GO:0006357">
    <property type="term" value="P:regulation of transcription by RNA polymerase II"/>
    <property type="evidence" value="ECO:0007669"/>
    <property type="project" value="TreeGrafter"/>
</dbReference>
<keyword evidence="8" id="KW-1185">Reference proteome</keyword>